<comment type="caution">
    <text evidence="11">The sequence shown here is derived from an EMBL/GenBank/DDBJ whole genome shotgun (WGS) entry which is preliminary data.</text>
</comment>
<accession>A0A062Y2H1</accession>
<evidence type="ECO:0000259" key="10">
    <source>
        <dbReference type="Pfam" id="PF01699"/>
    </source>
</evidence>
<reference evidence="11 12" key="1">
    <citation type="submission" date="2014-04" db="EMBL/GenBank/DDBJ databases">
        <title>The Genome Sequence of Thermoanaerobaculum aquaticum MP-01, The First Cultivated Group 23 Acidobacterium.</title>
        <authorList>
            <person name="Stamps B.W."/>
            <person name="Losey N.A."/>
            <person name="Lawson P.A."/>
            <person name="Stevenson B.S."/>
        </authorList>
    </citation>
    <scope>NUCLEOTIDE SEQUENCE [LARGE SCALE GENOMIC DNA]</scope>
    <source>
        <strain evidence="11 12">MP-01</strain>
    </source>
</reference>
<evidence type="ECO:0000256" key="1">
    <source>
        <dbReference type="ARBA" id="ARBA00004127"/>
    </source>
</evidence>
<dbReference type="PANTHER" id="PTHR31503">
    <property type="entry name" value="VACUOLAR CALCIUM ION TRANSPORTER"/>
    <property type="match status" value="1"/>
</dbReference>
<evidence type="ECO:0000313" key="11">
    <source>
        <dbReference type="EMBL" id="KDA54616.1"/>
    </source>
</evidence>
<comment type="function">
    <text evidence="9">Ca(+)/H(+) antiporter that extrudes calcium in exchange for external protons.</text>
</comment>
<feature type="transmembrane region" description="Helical" evidence="9">
    <location>
        <begin position="334"/>
        <end position="352"/>
    </location>
</feature>
<organism evidence="11 12">
    <name type="scientific">Thermoanaerobaculum aquaticum</name>
    <dbReference type="NCBI Taxonomy" id="1312852"/>
    <lineage>
        <taxon>Bacteria</taxon>
        <taxon>Pseudomonadati</taxon>
        <taxon>Acidobacteriota</taxon>
        <taxon>Thermoanaerobaculia</taxon>
        <taxon>Thermoanaerobaculales</taxon>
        <taxon>Thermoanaerobaculaceae</taxon>
        <taxon>Thermoanaerobaculum</taxon>
    </lineage>
</organism>
<dbReference type="InterPro" id="IPR004837">
    <property type="entry name" value="NaCa_Exmemb"/>
</dbReference>
<sequence>MVRRALKWLPWGLVPAALAAGWAHAPSLVRFALAGLALLPLARLLGEATDALAERLGPVAAGLLNATCGNAAELIIAVLALRRGLVEVVQASLSGSIIGNLLLVLGLALLAGGLRHRVQKFSALAAESQLASLALAVFALLLPALFFHLVRLAHRESLALPLSVAVSVVLLLVYTASLVFSLHTHKDLLGTHAAHEAPPWSTRKAVTLLLVSGALTGLVAEVLVGSVEEVGHQLGLSQVFLGVVVVAVLGNAAEHAAAIVLAWRNHMDAALSICFASSLQVALFVTPVLVLLSFPLGHPMGLVFSAVEVVAVAASVGLSGLVTLNGESNWLEGVQLLALYLILALCLAFLPAQEALLPL</sequence>
<keyword evidence="7 9" id="KW-0406">Ion transport</keyword>
<name>A0A062Y2H1_9BACT</name>
<dbReference type="EMBL" id="JMFG01000006">
    <property type="protein sequence ID" value="KDA54616.1"/>
    <property type="molecule type" value="Genomic_DNA"/>
</dbReference>
<keyword evidence="3 9" id="KW-0109">Calcium transport</keyword>
<proteinExistence type="inferred from homology"/>
<keyword evidence="9" id="KW-0050">Antiport</keyword>
<dbReference type="STRING" id="1312852.EG19_10670"/>
<dbReference type="Pfam" id="PF01699">
    <property type="entry name" value="Na_Ca_ex"/>
    <property type="match status" value="2"/>
</dbReference>
<dbReference type="GO" id="GO:0015369">
    <property type="term" value="F:calcium:proton antiporter activity"/>
    <property type="evidence" value="ECO:0007669"/>
    <property type="project" value="UniProtKB-UniRule"/>
</dbReference>
<comment type="caution">
    <text evidence="9">Lacks conserved residue(s) required for the propagation of feature annotation.</text>
</comment>
<keyword evidence="5 9" id="KW-0106">Calcium</keyword>
<keyword evidence="8 9" id="KW-0472">Membrane</keyword>
<dbReference type="InterPro" id="IPR004713">
    <property type="entry name" value="CaH_exchang"/>
</dbReference>
<dbReference type="InterPro" id="IPR004798">
    <property type="entry name" value="CAX-like"/>
</dbReference>
<feature type="transmembrane region" description="Helical" evidence="9">
    <location>
        <begin position="301"/>
        <end position="322"/>
    </location>
</feature>
<dbReference type="PANTHER" id="PTHR31503:SF22">
    <property type="entry name" value="VACUOLAR CALCIUM ION TRANSPORTER"/>
    <property type="match status" value="1"/>
</dbReference>
<dbReference type="OrthoDB" id="9776105at2"/>
<dbReference type="NCBIfam" id="TIGR00378">
    <property type="entry name" value="cax"/>
    <property type="match status" value="1"/>
</dbReference>
<dbReference type="GO" id="GO:0016020">
    <property type="term" value="C:membrane"/>
    <property type="evidence" value="ECO:0007669"/>
    <property type="project" value="InterPro"/>
</dbReference>
<keyword evidence="12" id="KW-1185">Reference proteome</keyword>
<feature type="transmembrane region" description="Helical" evidence="9">
    <location>
        <begin position="269"/>
        <end position="294"/>
    </location>
</feature>
<protein>
    <recommendedName>
        <fullName evidence="9">Ca(2+)/H(+) antiporter</fullName>
    </recommendedName>
</protein>
<feature type="transmembrane region" description="Helical" evidence="9">
    <location>
        <begin position="130"/>
        <end position="150"/>
    </location>
</feature>
<feature type="domain" description="Sodium/calcium exchanger membrane region" evidence="10">
    <location>
        <begin position="27"/>
        <end position="182"/>
    </location>
</feature>
<evidence type="ECO:0000256" key="5">
    <source>
        <dbReference type="ARBA" id="ARBA00022837"/>
    </source>
</evidence>
<dbReference type="GO" id="GO:0012505">
    <property type="term" value="C:endomembrane system"/>
    <property type="evidence" value="ECO:0007669"/>
    <property type="project" value="UniProtKB-SubCell"/>
</dbReference>
<keyword evidence="2 9" id="KW-0813">Transport</keyword>
<feature type="transmembrane region" description="Helical" evidence="9">
    <location>
        <begin position="162"/>
        <end position="185"/>
    </location>
</feature>
<evidence type="ECO:0000256" key="3">
    <source>
        <dbReference type="ARBA" id="ARBA00022568"/>
    </source>
</evidence>
<comment type="similarity">
    <text evidence="9">Belongs to the Ca(2+):cation antiporter (CaCA) (TC 2.A.19) family.</text>
</comment>
<evidence type="ECO:0000256" key="4">
    <source>
        <dbReference type="ARBA" id="ARBA00022692"/>
    </source>
</evidence>
<dbReference type="Gene3D" id="1.20.1420.30">
    <property type="entry name" value="NCX, central ion-binding region"/>
    <property type="match status" value="1"/>
</dbReference>
<evidence type="ECO:0000313" key="12">
    <source>
        <dbReference type="Proteomes" id="UP000027284"/>
    </source>
</evidence>
<dbReference type="Proteomes" id="UP000027284">
    <property type="component" value="Unassembled WGS sequence"/>
</dbReference>
<feature type="domain" description="Sodium/calcium exchanger membrane region" evidence="10">
    <location>
        <begin position="205"/>
        <end position="345"/>
    </location>
</feature>
<dbReference type="RefSeq" id="WP_038047203.1">
    <property type="nucleotide sequence ID" value="NZ_JMFG01000006.1"/>
</dbReference>
<keyword evidence="6 9" id="KW-1133">Transmembrane helix</keyword>
<dbReference type="InterPro" id="IPR044880">
    <property type="entry name" value="NCX_ion-bd_dom_sf"/>
</dbReference>
<feature type="transmembrane region" description="Helical" evidence="9">
    <location>
        <begin position="239"/>
        <end position="263"/>
    </location>
</feature>
<evidence type="ECO:0000256" key="7">
    <source>
        <dbReference type="ARBA" id="ARBA00023065"/>
    </source>
</evidence>
<dbReference type="AlphaFoldDB" id="A0A062Y2H1"/>
<gene>
    <name evidence="11" type="ORF">EG19_10670</name>
</gene>
<evidence type="ECO:0000256" key="8">
    <source>
        <dbReference type="ARBA" id="ARBA00023136"/>
    </source>
</evidence>
<comment type="subcellular location">
    <subcellularLocation>
        <location evidence="1">Endomembrane system</location>
        <topology evidence="1">Multi-pass membrane protein</topology>
    </subcellularLocation>
</comment>
<evidence type="ECO:0000256" key="6">
    <source>
        <dbReference type="ARBA" id="ARBA00022989"/>
    </source>
</evidence>
<feature type="transmembrane region" description="Helical" evidence="9">
    <location>
        <begin position="58"/>
        <end position="81"/>
    </location>
</feature>
<feature type="transmembrane region" description="Helical" evidence="9">
    <location>
        <begin position="88"/>
        <end position="110"/>
    </location>
</feature>
<evidence type="ECO:0000256" key="2">
    <source>
        <dbReference type="ARBA" id="ARBA00022448"/>
    </source>
</evidence>
<dbReference type="GO" id="GO:0006874">
    <property type="term" value="P:intracellular calcium ion homeostasis"/>
    <property type="evidence" value="ECO:0007669"/>
    <property type="project" value="TreeGrafter"/>
</dbReference>
<keyword evidence="4 9" id="KW-0812">Transmembrane</keyword>
<evidence type="ECO:0000256" key="9">
    <source>
        <dbReference type="RuleBase" id="RU365028"/>
    </source>
</evidence>